<dbReference type="OrthoDB" id="5363079at2759"/>
<evidence type="ECO:0000313" key="3">
    <source>
        <dbReference type="EMBL" id="CCX10482.1"/>
    </source>
</evidence>
<evidence type="ECO:0000259" key="2">
    <source>
        <dbReference type="SMART" id="SM00976"/>
    </source>
</evidence>
<reference evidence="3 4" key="1">
    <citation type="journal article" date="2013" name="PLoS Genet.">
        <title>The genome and development-dependent transcriptomes of Pyronema confluens: a window into fungal evolution.</title>
        <authorList>
            <person name="Traeger S."/>
            <person name="Altegoer F."/>
            <person name="Freitag M."/>
            <person name="Gabaldon T."/>
            <person name="Kempken F."/>
            <person name="Kumar A."/>
            <person name="Marcet-Houben M."/>
            <person name="Poggeler S."/>
            <person name="Stajich J.E."/>
            <person name="Nowrousian M."/>
        </authorList>
    </citation>
    <scope>NUCLEOTIDE SEQUENCE [LARGE SCALE GENOMIC DNA]</scope>
    <source>
        <strain evidence="4">CBS 100304</strain>
        <tissue evidence="3">Vegetative mycelium</tissue>
    </source>
</reference>
<keyword evidence="4" id="KW-1185">Reference proteome</keyword>
<feature type="compositionally biased region" description="Basic and acidic residues" evidence="1">
    <location>
        <begin position="878"/>
        <end position="890"/>
    </location>
</feature>
<organism evidence="3 4">
    <name type="scientific">Pyronema omphalodes (strain CBS 100304)</name>
    <name type="common">Pyronema confluens</name>
    <dbReference type="NCBI Taxonomy" id="1076935"/>
    <lineage>
        <taxon>Eukaryota</taxon>
        <taxon>Fungi</taxon>
        <taxon>Dikarya</taxon>
        <taxon>Ascomycota</taxon>
        <taxon>Pezizomycotina</taxon>
        <taxon>Pezizomycetes</taxon>
        <taxon>Pezizales</taxon>
        <taxon>Pyronemataceae</taxon>
        <taxon>Pyronema</taxon>
    </lineage>
</organism>
<dbReference type="Gene3D" id="2.40.50.140">
    <property type="entry name" value="Nucleic acid-binding proteins"/>
    <property type="match status" value="1"/>
</dbReference>
<feature type="region of interest" description="Disordered" evidence="1">
    <location>
        <begin position="467"/>
        <end position="602"/>
    </location>
</feature>
<sequence>MESPRAELDSFPNSIVTSLASTPRYENSDPWPSTLLPLSALTPNSATTNAHLSGVVTLLWPYSISEKTLSILLCEPDFRLRAQKGQLRVNFRGAAAEAVESRRVQIGERVELSLLGVELEELQEATQRDVPWTACYGRRLVMRVLRDGEPDTLEVDAPEATVEATQMAMSYDQREEDWYDQEGQAPATPPDTQEVWQTGNLLKRKGDYLEGSPLFLGRLFDEEEVEREIQSRPRKKPKFSTSSYRLVDRTPSPEPEEEDELEEMLDRMEEVQSMGERELLQLVDMENGSLSIFRDPRSSPGMEDSLDDATFMTAGTEFDTTQGTLTGLDDFTQTSTQTLTGSQSLLQDATFAEMPPPPVPIIHTQTSEASEVEDESDIPDSPSLKPVPSPNLPIVSPFLHRGLSGSDDYTSLDLNDNAASEASAASALEVLEALSSSSALESIEPIPFPISPLDSLPNPLSMPFLHPIDTSIPPPLQINPTFSPRTTDMGPKNHSPGSTNPNSPIGSGSEKDSLFDELSGSEPPSRHHSKSPTLPTDAAFGAGSGSASASTSGPGPSPLRATHAAPRAQTPQRKTKLSLQISPSPAAHSSPKTPHLYLPTPSPKISAAEAGQFPFGGLGLGGLGSGGFGGPLHAESPLRPRDRGMSLAAPTSGGFGTGGMGGYFSGLNSGNGQQRRKSDAPATRRPPALGSPAEIVERNGGSEGFGSFGSFGSFSGSFGSLGEPKTPVGEEFKSGITTSLSDFPPLAFLTWGATVDIIAIISQHSSIGKAESGPKDFFISLRIVDSSQPNGVVVRVFRPHKAALPNVQVGDVVLLRSFKIQSRGRGFIALSTDNSAWAIWREEGDEAVCAGPPVEFGDEEEKYVGEIREWYRGLDEKKREEMEQRPKEDLTAGVKATVE</sequence>
<dbReference type="eggNOG" id="ENOG502SAAT">
    <property type="taxonomic scope" value="Eukaryota"/>
</dbReference>
<dbReference type="SMART" id="SM00976">
    <property type="entry name" value="Telo_bind"/>
    <property type="match status" value="1"/>
</dbReference>
<dbReference type="CDD" id="cd04497">
    <property type="entry name" value="hPOT1_OB1_like"/>
    <property type="match status" value="1"/>
</dbReference>
<dbReference type="SUPFAM" id="SSF50249">
    <property type="entry name" value="Nucleic acid-binding proteins"/>
    <property type="match status" value="1"/>
</dbReference>
<dbReference type="OMA" id="PRYENSD"/>
<feature type="compositionally biased region" description="Gly residues" evidence="1">
    <location>
        <begin position="653"/>
        <end position="664"/>
    </location>
</feature>
<feature type="region of interest" description="Disordered" evidence="1">
    <location>
        <begin position="227"/>
        <end position="260"/>
    </location>
</feature>
<name>U4L9T9_PYROM</name>
<dbReference type="GO" id="GO:0000723">
    <property type="term" value="P:telomere maintenance"/>
    <property type="evidence" value="ECO:0007669"/>
    <property type="project" value="InterPro"/>
</dbReference>
<gene>
    <name evidence="3" type="ORF">PCON_10076</name>
</gene>
<feature type="domain" description="Telomeric single stranded DNA binding POT1/Cdc13" evidence="2">
    <location>
        <begin position="743"/>
        <end position="872"/>
    </location>
</feature>
<feature type="region of interest" description="Disordered" evidence="1">
    <location>
        <begin position="878"/>
        <end position="899"/>
    </location>
</feature>
<feature type="compositionally biased region" description="Polar residues" evidence="1">
    <location>
        <begin position="495"/>
        <end position="506"/>
    </location>
</feature>
<feature type="region of interest" description="Disordered" evidence="1">
    <location>
        <begin position="366"/>
        <end position="390"/>
    </location>
</feature>
<feature type="compositionally biased region" description="Low complexity" evidence="1">
    <location>
        <begin position="538"/>
        <end position="554"/>
    </location>
</feature>
<dbReference type="AlphaFoldDB" id="U4L9T9"/>
<dbReference type="Proteomes" id="UP000018144">
    <property type="component" value="Unassembled WGS sequence"/>
</dbReference>
<feature type="compositionally biased region" description="Polar residues" evidence="1">
    <location>
        <begin position="569"/>
        <end position="583"/>
    </location>
</feature>
<dbReference type="Pfam" id="PF02765">
    <property type="entry name" value="POT1"/>
    <property type="match status" value="1"/>
</dbReference>
<dbReference type="STRING" id="1076935.U4L9T9"/>
<dbReference type="InterPro" id="IPR012340">
    <property type="entry name" value="NA-bd_OB-fold"/>
</dbReference>
<proteinExistence type="predicted"/>
<dbReference type="GO" id="GO:0000781">
    <property type="term" value="C:chromosome, telomeric region"/>
    <property type="evidence" value="ECO:0007669"/>
    <property type="project" value="InterPro"/>
</dbReference>
<dbReference type="EMBL" id="HF935545">
    <property type="protein sequence ID" value="CCX10482.1"/>
    <property type="molecule type" value="Genomic_DNA"/>
</dbReference>
<accession>U4L9T9</accession>
<evidence type="ECO:0000313" key="4">
    <source>
        <dbReference type="Proteomes" id="UP000018144"/>
    </source>
</evidence>
<protein>
    <recommendedName>
        <fullName evidence="2">Telomeric single stranded DNA binding POT1/Cdc13 domain-containing protein</fullName>
    </recommendedName>
</protein>
<dbReference type="InterPro" id="IPR011564">
    <property type="entry name" value="Telomer_end-bd_POT1/Cdc13"/>
</dbReference>
<feature type="region of interest" description="Disordered" evidence="1">
    <location>
        <begin position="631"/>
        <end position="699"/>
    </location>
</feature>
<evidence type="ECO:0000256" key="1">
    <source>
        <dbReference type="SAM" id="MobiDB-lite"/>
    </source>
</evidence>
<dbReference type="GO" id="GO:0003677">
    <property type="term" value="F:DNA binding"/>
    <property type="evidence" value="ECO:0007669"/>
    <property type="project" value="InterPro"/>
</dbReference>